<dbReference type="InterPro" id="IPR052998">
    <property type="entry name" value="Hetero-Diels-Alderase-like"/>
</dbReference>
<proteinExistence type="predicted"/>
<evidence type="ECO:0000313" key="2">
    <source>
        <dbReference type="EMBL" id="EKD15265.1"/>
    </source>
</evidence>
<evidence type="ECO:0000313" key="3">
    <source>
        <dbReference type="Proteomes" id="UP000006753"/>
    </source>
</evidence>
<sequence length="339" mass="36058">MAISFILMALVAWDLFVVSAAGAHLPSGPLLRNIYTFPPNHFIENIAVRSNSHLILTSMSASTLFTLDPTVASPNVSVLHTFPDGHGLMGITELAPDLFVVISGIWDLALTRAALGSLTVWTVNLCSSTPSVTNVTTIATSVQLNGLAPVPGSNKLVLAADADVGAVYRINIQTGAYSITFSDPLFEPINRTLPGQHLGINGIRTRGSHLYFASSARQHFGRVAINALGDRIGPATIISNNTVTGGGFGSQYDDFGLDAARNAWVATHPNHVVRVTPDGEQTVVEDTQLLLNPTSAQFGRGSAKERRTLYVTNGGWFTEDLTLINEGVVSLDTAQVARV</sequence>
<evidence type="ECO:0008006" key="4">
    <source>
        <dbReference type="Google" id="ProtNLM"/>
    </source>
</evidence>
<organism evidence="2 3">
    <name type="scientific">Marssonina brunnea f. sp. multigermtubi (strain MB_m1)</name>
    <name type="common">Marssonina leaf spot fungus</name>
    <dbReference type="NCBI Taxonomy" id="1072389"/>
    <lineage>
        <taxon>Eukaryota</taxon>
        <taxon>Fungi</taxon>
        <taxon>Dikarya</taxon>
        <taxon>Ascomycota</taxon>
        <taxon>Pezizomycotina</taxon>
        <taxon>Leotiomycetes</taxon>
        <taxon>Helotiales</taxon>
        <taxon>Drepanopezizaceae</taxon>
        <taxon>Drepanopeziza</taxon>
    </lineage>
</organism>
<dbReference type="EMBL" id="JH921442">
    <property type="protein sequence ID" value="EKD15265.1"/>
    <property type="molecule type" value="Genomic_DNA"/>
</dbReference>
<dbReference type="AlphaFoldDB" id="K1WD07"/>
<dbReference type="Proteomes" id="UP000006753">
    <property type="component" value="Unassembled WGS sequence"/>
</dbReference>
<feature type="chain" id="PRO_5003854338" description="Six-bladed beta-propeller-like protein" evidence="1">
    <location>
        <begin position="23"/>
        <end position="339"/>
    </location>
</feature>
<accession>K1WD07</accession>
<dbReference type="PANTHER" id="PTHR42060">
    <property type="entry name" value="NHL REPEAT-CONTAINING PROTEIN-RELATED"/>
    <property type="match status" value="1"/>
</dbReference>
<protein>
    <recommendedName>
        <fullName evidence="4">Six-bladed beta-propeller-like protein</fullName>
    </recommendedName>
</protein>
<dbReference type="PANTHER" id="PTHR42060:SF1">
    <property type="entry name" value="NHL REPEAT-CONTAINING PROTEIN"/>
    <property type="match status" value="1"/>
</dbReference>
<keyword evidence="1" id="KW-0732">Signal</keyword>
<dbReference type="OrthoDB" id="9977941at2759"/>
<name>K1WD07_MARBU</name>
<dbReference type="eggNOG" id="ENOG502TC0T">
    <property type="taxonomic scope" value="Eukaryota"/>
</dbReference>
<dbReference type="KEGG" id="mbe:MBM_06481"/>
<keyword evidence="3" id="KW-1185">Reference proteome</keyword>
<gene>
    <name evidence="2" type="ORF">MBM_06481</name>
</gene>
<dbReference type="GeneID" id="18762416"/>
<dbReference type="HOGENOM" id="CLU_052989_0_1_1"/>
<dbReference type="SUPFAM" id="SSF63829">
    <property type="entry name" value="Calcium-dependent phosphotriesterase"/>
    <property type="match status" value="1"/>
</dbReference>
<reference evidence="2 3" key="1">
    <citation type="journal article" date="2012" name="BMC Genomics">
        <title>Sequencing the genome of Marssonina brunnea reveals fungus-poplar co-evolution.</title>
        <authorList>
            <person name="Zhu S."/>
            <person name="Cao Y.-Z."/>
            <person name="Jiang C."/>
            <person name="Tan B.-Y."/>
            <person name="Wang Z."/>
            <person name="Feng S."/>
            <person name="Zhang L."/>
            <person name="Su X.-H."/>
            <person name="Brejova B."/>
            <person name="Vinar T."/>
            <person name="Xu M."/>
            <person name="Wang M.-X."/>
            <person name="Zhang S.-G."/>
            <person name="Huang M.-R."/>
            <person name="Wu R."/>
            <person name="Zhou Y."/>
        </authorList>
    </citation>
    <scope>NUCLEOTIDE SEQUENCE [LARGE SCALE GENOMIC DNA]</scope>
    <source>
        <strain evidence="2 3">MB_m1</strain>
    </source>
</reference>
<dbReference type="OMA" id="AWIAMNG"/>
<evidence type="ECO:0000256" key="1">
    <source>
        <dbReference type="SAM" id="SignalP"/>
    </source>
</evidence>
<feature type="signal peptide" evidence="1">
    <location>
        <begin position="1"/>
        <end position="22"/>
    </location>
</feature>
<dbReference type="InterPro" id="IPR011042">
    <property type="entry name" value="6-blade_b-propeller_TolB-like"/>
</dbReference>
<dbReference type="InParanoid" id="K1WD07"/>
<dbReference type="Gene3D" id="2.120.10.30">
    <property type="entry name" value="TolB, C-terminal domain"/>
    <property type="match status" value="1"/>
</dbReference>